<evidence type="ECO:0000256" key="1">
    <source>
        <dbReference type="SAM" id="MobiDB-lite"/>
    </source>
</evidence>
<organism evidence="2 3">
    <name type="scientific">Variovorax humicola</name>
    <dbReference type="NCBI Taxonomy" id="1769758"/>
    <lineage>
        <taxon>Bacteria</taxon>
        <taxon>Pseudomonadati</taxon>
        <taxon>Pseudomonadota</taxon>
        <taxon>Betaproteobacteria</taxon>
        <taxon>Burkholderiales</taxon>
        <taxon>Comamonadaceae</taxon>
        <taxon>Variovorax</taxon>
    </lineage>
</organism>
<dbReference type="EMBL" id="JBBKZV010000002">
    <property type="protein sequence ID" value="MEJ8821755.1"/>
    <property type="molecule type" value="Genomic_DNA"/>
</dbReference>
<accession>A0ABU8VVA4</accession>
<dbReference type="RefSeq" id="WP_340362792.1">
    <property type="nucleotide sequence ID" value="NZ_JBBKZV010000002.1"/>
</dbReference>
<evidence type="ECO:0000313" key="3">
    <source>
        <dbReference type="Proteomes" id="UP001363010"/>
    </source>
</evidence>
<keyword evidence="3" id="KW-1185">Reference proteome</keyword>
<gene>
    <name evidence="2" type="ORF">WKW80_06855</name>
</gene>
<dbReference type="Proteomes" id="UP001363010">
    <property type="component" value="Unassembled WGS sequence"/>
</dbReference>
<proteinExistence type="predicted"/>
<sequence>MADPQGTKSPDIQGEGNYEATRRYDKAATAFAQSTDKVKDAARKARPVDPADAEAMQKAEQEGKSHSKGEDAANVMAQPVKGKA</sequence>
<feature type="region of interest" description="Disordered" evidence="1">
    <location>
        <begin position="1"/>
        <end position="84"/>
    </location>
</feature>
<feature type="compositionally biased region" description="Polar residues" evidence="1">
    <location>
        <begin position="1"/>
        <end position="10"/>
    </location>
</feature>
<feature type="compositionally biased region" description="Basic and acidic residues" evidence="1">
    <location>
        <begin position="36"/>
        <end position="71"/>
    </location>
</feature>
<evidence type="ECO:0000313" key="2">
    <source>
        <dbReference type="EMBL" id="MEJ8821755.1"/>
    </source>
</evidence>
<comment type="caution">
    <text evidence="2">The sequence shown here is derived from an EMBL/GenBank/DDBJ whole genome shotgun (WGS) entry which is preliminary data.</text>
</comment>
<reference evidence="2 3" key="1">
    <citation type="submission" date="2024-03" db="EMBL/GenBank/DDBJ databases">
        <title>Novel species of the genus Variovorax.</title>
        <authorList>
            <person name="Liu Q."/>
            <person name="Xin Y.-H."/>
        </authorList>
    </citation>
    <scope>NUCLEOTIDE SEQUENCE [LARGE SCALE GENOMIC DNA]</scope>
    <source>
        <strain evidence="2 3">KACC 18501</strain>
    </source>
</reference>
<name>A0ABU8VVA4_9BURK</name>
<protein>
    <submittedName>
        <fullName evidence="2">Uncharacterized protein</fullName>
    </submittedName>
</protein>